<feature type="region of interest" description="Disordered" evidence="1">
    <location>
        <begin position="1"/>
        <end position="45"/>
    </location>
</feature>
<feature type="compositionally biased region" description="Basic and acidic residues" evidence="1">
    <location>
        <begin position="12"/>
        <end position="24"/>
    </location>
</feature>
<comment type="caution">
    <text evidence="2">The sequence shown here is derived from an EMBL/GenBank/DDBJ whole genome shotgun (WGS) entry which is preliminary data.</text>
</comment>
<sequence>MPISDNVSLSGHDLERLPKEEKTRGSSTSDLVLLHETSEGSSSRKNCMAVVLGGTSRMTVLGNSTVLHSAIVLLPAKPTYPNVESLVATYATRNFATFGQLELLSLFTEEESFE</sequence>
<gene>
    <name evidence="2" type="ORF">E6C27_scaffold438G00060</name>
</gene>
<dbReference type="AlphaFoldDB" id="A0A5A7ULD3"/>
<dbReference type="OrthoDB" id="1737966at2759"/>
<reference evidence="2 3" key="1">
    <citation type="submission" date="2019-08" db="EMBL/GenBank/DDBJ databases">
        <title>Draft genome sequences of two oriental melons (Cucumis melo L. var makuwa).</title>
        <authorList>
            <person name="Kwon S.-Y."/>
        </authorList>
    </citation>
    <scope>NUCLEOTIDE SEQUENCE [LARGE SCALE GENOMIC DNA]</scope>
    <source>
        <strain evidence="3">cv. SW 3</strain>
        <tissue evidence="2">Leaf</tissue>
    </source>
</reference>
<evidence type="ECO:0000313" key="2">
    <source>
        <dbReference type="EMBL" id="KAA0055888.1"/>
    </source>
</evidence>
<proteinExistence type="predicted"/>
<evidence type="ECO:0000313" key="3">
    <source>
        <dbReference type="Proteomes" id="UP000321393"/>
    </source>
</evidence>
<dbReference type="EMBL" id="SSTE01008368">
    <property type="protein sequence ID" value="KAA0055888.1"/>
    <property type="molecule type" value="Genomic_DNA"/>
</dbReference>
<name>A0A5A7ULD3_CUCMM</name>
<dbReference type="Proteomes" id="UP000321393">
    <property type="component" value="Unassembled WGS sequence"/>
</dbReference>
<evidence type="ECO:0000256" key="1">
    <source>
        <dbReference type="SAM" id="MobiDB-lite"/>
    </source>
</evidence>
<accession>A0A5A7ULD3</accession>
<protein>
    <submittedName>
        <fullName evidence="2">Uncharacterized protein</fullName>
    </submittedName>
</protein>
<organism evidence="2 3">
    <name type="scientific">Cucumis melo var. makuwa</name>
    <name type="common">Oriental melon</name>
    <dbReference type="NCBI Taxonomy" id="1194695"/>
    <lineage>
        <taxon>Eukaryota</taxon>
        <taxon>Viridiplantae</taxon>
        <taxon>Streptophyta</taxon>
        <taxon>Embryophyta</taxon>
        <taxon>Tracheophyta</taxon>
        <taxon>Spermatophyta</taxon>
        <taxon>Magnoliopsida</taxon>
        <taxon>eudicotyledons</taxon>
        <taxon>Gunneridae</taxon>
        <taxon>Pentapetalae</taxon>
        <taxon>rosids</taxon>
        <taxon>fabids</taxon>
        <taxon>Cucurbitales</taxon>
        <taxon>Cucurbitaceae</taxon>
        <taxon>Benincaseae</taxon>
        <taxon>Cucumis</taxon>
    </lineage>
</organism>